<evidence type="ECO:0000313" key="1">
    <source>
        <dbReference type="EMBL" id="KKB13494.1"/>
    </source>
</evidence>
<gene>
    <name evidence="1" type="ORF">VE25_01855</name>
</gene>
<name>A0A0F5FXB1_9HYPH</name>
<proteinExistence type="predicted"/>
<dbReference type="STRING" id="443610.VE25_01855"/>
<sequence length="97" mass="11253">MSFVGDVIMQKVQVFIRADQKAALKELAARRGMRQSDLIRRSIDAFIEAESRNATDWRDVVRRTSGVWRDKSDTDELSRSLREQTKRRFKTTYGGAD</sequence>
<dbReference type="Proteomes" id="UP000033632">
    <property type="component" value="Unassembled WGS sequence"/>
</dbReference>
<evidence type="ECO:0000313" key="2">
    <source>
        <dbReference type="Proteomes" id="UP000033632"/>
    </source>
</evidence>
<dbReference type="AlphaFoldDB" id="A0A0F5FXB1"/>
<keyword evidence="2" id="KW-1185">Reference proteome</keyword>
<protein>
    <submittedName>
        <fullName evidence="1">Uncharacterized protein</fullName>
    </submittedName>
</protein>
<dbReference type="PATRIC" id="fig|443610.3.peg.2842"/>
<dbReference type="EMBL" id="JZEX01000024">
    <property type="protein sequence ID" value="KKB13494.1"/>
    <property type="molecule type" value="Genomic_DNA"/>
</dbReference>
<dbReference type="CDD" id="cd21631">
    <property type="entry name" value="RHH_CopG_NikR-like"/>
    <property type="match status" value="1"/>
</dbReference>
<comment type="caution">
    <text evidence="1">The sequence shown here is derived from an EMBL/GenBank/DDBJ whole genome shotgun (WGS) entry which is preliminary data.</text>
</comment>
<organism evidence="1 2">
    <name type="scientific">Devosia geojensis</name>
    <dbReference type="NCBI Taxonomy" id="443610"/>
    <lineage>
        <taxon>Bacteria</taxon>
        <taxon>Pseudomonadati</taxon>
        <taxon>Pseudomonadota</taxon>
        <taxon>Alphaproteobacteria</taxon>
        <taxon>Hyphomicrobiales</taxon>
        <taxon>Devosiaceae</taxon>
        <taxon>Devosia</taxon>
    </lineage>
</organism>
<dbReference type="GO" id="GO:0006355">
    <property type="term" value="P:regulation of DNA-templated transcription"/>
    <property type="evidence" value="ECO:0007669"/>
    <property type="project" value="InterPro"/>
</dbReference>
<reference evidence="1 2" key="1">
    <citation type="submission" date="2015-03" db="EMBL/GenBank/DDBJ databases">
        <authorList>
            <person name="Hassan Y.I."/>
            <person name="Lepp D."/>
            <person name="Li X.-Z."/>
            <person name="Zhou T."/>
        </authorList>
    </citation>
    <scope>NUCLEOTIDE SEQUENCE [LARGE SCALE GENOMIC DNA]</scope>
    <source>
        <strain evidence="1 2">BD-c194</strain>
    </source>
</reference>
<accession>A0A0F5FXB1</accession>